<name>A0A9D4B8J8_9SAUR</name>
<dbReference type="PANTHER" id="PTHR36982">
    <property type="entry name" value="CLCA DOMAIN-CONTAINING PROTEIN"/>
    <property type="match status" value="1"/>
</dbReference>
<evidence type="ECO:0000256" key="4">
    <source>
        <dbReference type="ARBA" id="ARBA00023136"/>
    </source>
</evidence>
<dbReference type="Proteomes" id="UP000827986">
    <property type="component" value="Unassembled WGS sequence"/>
</dbReference>
<sequence length="230" mass="25124">MPINILVQLAPEGTRKWRPGSAACCRGDRLEEVLWEKRSEWSQGKHSAQEAALSGKGGYLPPGGCAAQPGLQFWVCLRGEFGELKLLPHSGSSLLTRNQLPQPTLGLQILGGKGQGQPRGCGGVPRHRVKIRPQGKLGKEPKMGSEGQNLGEEFNNQFNDVLSRLATKQMFQSDWDIAAFAIFFIFIGTVLLMVLLALIHCCCCCCCDSQGSHKKVPRKKVGIDNKAMEP</sequence>
<evidence type="ECO:0000256" key="2">
    <source>
        <dbReference type="ARBA" id="ARBA00022692"/>
    </source>
</evidence>
<gene>
    <name evidence="6" type="ORF">KIL84_015071</name>
</gene>
<evidence type="ECO:0000313" key="6">
    <source>
        <dbReference type="EMBL" id="KAH1184455.1"/>
    </source>
</evidence>
<organism evidence="6 7">
    <name type="scientific">Mauremys mutica</name>
    <name type="common">yellowpond turtle</name>
    <dbReference type="NCBI Taxonomy" id="74926"/>
    <lineage>
        <taxon>Eukaryota</taxon>
        <taxon>Metazoa</taxon>
        <taxon>Chordata</taxon>
        <taxon>Craniata</taxon>
        <taxon>Vertebrata</taxon>
        <taxon>Euteleostomi</taxon>
        <taxon>Archelosauria</taxon>
        <taxon>Testudinata</taxon>
        <taxon>Testudines</taxon>
        <taxon>Cryptodira</taxon>
        <taxon>Durocryptodira</taxon>
        <taxon>Testudinoidea</taxon>
        <taxon>Geoemydidae</taxon>
        <taxon>Geoemydinae</taxon>
        <taxon>Mauremys</taxon>
    </lineage>
</organism>
<evidence type="ECO:0008006" key="8">
    <source>
        <dbReference type="Google" id="ProtNLM"/>
    </source>
</evidence>
<keyword evidence="2 5" id="KW-0812">Transmembrane</keyword>
<evidence type="ECO:0000256" key="1">
    <source>
        <dbReference type="ARBA" id="ARBA00004167"/>
    </source>
</evidence>
<dbReference type="GO" id="GO:0016020">
    <property type="term" value="C:membrane"/>
    <property type="evidence" value="ECO:0007669"/>
    <property type="project" value="UniProtKB-SubCell"/>
</dbReference>
<keyword evidence="3 5" id="KW-1133">Transmembrane helix</keyword>
<dbReference type="AlphaFoldDB" id="A0A9D4B8J8"/>
<dbReference type="EMBL" id="JAHDVG010000465">
    <property type="protein sequence ID" value="KAH1184455.1"/>
    <property type="molecule type" value="Genomic_DNA"/>
</dbReference>
<comment type="subcellular location">
    <subcellularLocation>
        <location evidence="1">Membrane</location>
        <topology evidence="1">Single-pass membrane protein</topology>
    </subcellularLocation>
</comment>
<keyword evidence="7" id="KW-1185">Reference proteome</keyword>
<proteinExistence type="predicted"/>
<evidence type="ECO:0000313" key="7">
    <source>
        <dbReference type="Proteomes" id="UP000827986"/>
    </source>
</evidence>
<dbReference type="InterPro" id="IPR053081">
    <property type="entry name" value="SIM_Modulators"/>
</dbReference>
<evidence type="ECO:0000256" key="3">
    <source>
        <dbReference type="ARBA" id="ARBA00022989"/>
    </source>
</evidence>
<reference evidence="6" key="1">
    <citation type="submission" date="2021-09" db="EMBL/GenBank/DDBJ databases">
        <title>The genome of Mauremys mutica provides insights into the evolution of semi-aquatic lifestyle.</title>
        <authorList>
            <person name="Gong S."/>
            <person name="Gao Y."/>
        </authorList>
    </citation>
    <scope>NUCLEOTIDE SEQUENCE</scope>
    <source>
        <strain evidence="6">MM-2020</strain>
        <tissue evidence="6">Muscle</tissue>
    </source>
</reference>
<dbReference type="GO" id="GO:0042127">
    <property type="term" value="P:regulation of cell population proliferation"/>
    <property type="evidence" value="ECO:0007669"/>
    <property type="project" value="TreeGrafter"/>
</dbReference>
<dbReference type="CDD" id="cd20255">
    <property type="entry name" value="CASIMO1_SMIM22"/>
    <property type="match status" value="1"/>
</dbReference>
<dbReference type="PANTHER" id="PTHR36982:SF3">
    <property type="entry name" value="SMALL INTEGRAL MEMBRANE PROTEIN 22"/>
    <property type="match status" value="1"/>
</dbReference>
<comment type="caution">
    <text evidence="6">The sequence shown here is derived from an EMBL/GenBank/DDBJ whole genome shotgun (WGS) entry which is preliminary data.</text>
</comment>
<evidence type="ECO:0000256" key="5">
    <source>
        <dbReference type="SAM" id="Phobius"/>
    </source>
</evidence>
<dbReference type="Pfam" id="PF15831">
    <property type="entry name" value="SMIM5_18_22"/>
    <property type="match status" value="1"/>
</dbReference>
<dbReference type="InterPro" id="IPR031671">
    <property type="entry name" value="SMIM5/18/22"/>
</dbReference>
<protein>
    <recommendedName>
        <fullName evidence="8">Small integral membrane protein 22</fullName>
    </recommendedName>
</protein>
<feature type="transmembrane region" description="Helical" evidence="5">
    <location>
        <begin position="177"/>
        <end position="199"/>
    </location>
</feature>
<keyword evidence="4 5" id="KW-0472">Membrane</keyword>
<accession>A0A9D4B8J8</accession>